<dbReference type="GO" id="GO:0000160">
    <property type="term" value="P:phosphorelay signal transduction system"/>
    <property type="evidence" value="ECO:0007669"/>
    <property type="project" value="InterPro"/>
</dbReference>
<protein>
    <submittedName>
        <fullName evidence="8">LuxR family two component transcriptional regulator</fullName>
    </submittedName>
</protein>
<feature type="modified residue" description="4-aspartylphosphate" evidence="5">
    <location>
        <position position="57"/>
    </location>
</feature>
<dbReference type="GO" id="GO:0006355">
    <property type="term" value="P:regulation of DNA-templated transcription"/>
    <property type="evidence" value="ECO:0007669"/>
    <property type="project" value="InterPro"/>
</dbReference>
<dbReference type="Gene3D" id="3.40.50.2300">
    <property type="match status" value="1"/>
</dbReference>
<dbReference type="PANTHER" id="PTHR43214">
    <property type="entry name" value="TWO-COMPONENT RESPONSE REGULATOR"/>
    <property type="match status" value="1"/>
</dbReference>
<dbReference type="RefSeq" id="WP_109600074.1">
    <property type="nucleotide sequence ID" value="NZ_BONA01000074.1"/>
</dbReference>
<dbReference type="PRINTS" id="PR00038">
    <property type="entry name" value="HTHLUXR"/>
</dbReference>
<dbReference type="PROSITE" id="PS50110">
    <property type="entry name" value="RESPONSE_REGULATORY"/>
    <property type="match status" value="1"/>
</dbReference>
<organism evidence="8 9">
    <name type="scientific">Actinoplanes xinjiangensis</name>
    <dbReference type="NCBI Taxonomy" id="512350"/>
    <lineage>
        <taxon>Bacteria</taxon>
        <taxon>Bacillati</taxon>
        <taxon>Actinomycetota</taxon>
        <taxon>Actinomycetes</taxon>
        <taxon>Micromonosporales</taxon>
        <taxon>Micromonosporaceae</taxon>
        <taxon>Actinoplanes</taxon>
    </lineage>
</organism>
<dbReference type="AlphaFoldDB" id="A0A316FP90"/>
<dbReference type="SUPFAM" id="SSF46894">
    <property type="entry name" value="C-terminal effector domain of the bipartite response regulators"/>
    <property type="match status" value="1"/>
</dbReference>
<evidence type="ECO:0000256" key="5">
    <source>
        <dbReference type="PROSITE-ProRule" id="PRU00169"/>
    </source>
</evidence>
<dbReference type="InterPro" id="IPR058245">
    <property type="entry name" value="NreC/VraR/RcsB-like_REC"/>
</dbReference>
<dbReference type="PANTHER" id="PTHR43214:SF24">
    <property type="entry name" value="TRANSCRIPTIONAL REGULATORY PROTEIN NARL-RELATED"/>
    <property type="match status" value="1"/>
</dbReference>
<dbReference type="InterPro" id="IPR000792">
    <property type="entry name" value="Tscrpt_reg_LuxR_C"/>
</dbReference>
<comment type="caution">
    <text evidence="8">The sequence shown here is derived from an EMBL/GenBank/DDBJ whole genome shotgun (WGS) entry which is preliminary data.</text>
</comment>
<dbReference type="PROSITE" id="PS50043">
    <property type="entry name" value="HTH_LUXR_2"/>
    <property type="match status" value="1"/>
</dbReference>
<dbReference type="SMART" id="SM00448">
    <property type="entry name" value="REC"/>
    <property type="match status" value="1"/>
</dbReference>
<dbReference type="InterPro" id="IPR039420">
    <property type="entry name" value="WalR-like"/>
</dbReference>
<dbReference type="GO" id="GO:0003677">
    <property type="term" value="F:DNA binding"/>
    <property type="evidence" value="ECO:0007669"/>
    <property type="project" value="UniProtKB-KW"/>
</dbReference>
<dbReference type="SMART" id="SM00421">
    <property type="entry name" value="HTH_LUXR"/>
    <property type="match status" value="1"/>
</dbReference>
<feature type="domain" description="HTH luxR-type" evidence="6">
    <location>
        <begin position="144"/>
        <end position="209"/>
    </location>
</feature>
<reference evidence="8 9" key="1">
    <citation type="submission" date="2018-05" db="EMBL/GenBank/DDBJ databases">
        <title>Genomic Encyclopedia of Archaeal and Bacterial Type Strains, Phase II (KMG-II): from individual species to whole genera.</title>
        <authorList>
            <person name="Goeker M."/>
        </authorList>
    </citation>
    <scope>NUCLEOTIDE SEQUENCE [LARGE SCALE GENOMIC DNA]</scope>
    <source>
        <strain evidence="8 9">DSM 45184</strain>
    </source>
</reference>
<evidence type="ECO:0000259" key="7">
    <source>
        <dbReference type="PROSITE" id="PS50110"/>
    </source>
</evidence>
<dbReference type="CDD" id="cd06170">
    <property type="entry name" value="LuxR_C_like"/>
    <property type="match status" value="1"/>
</dbReference>
<gene>
    <name evidence="8" type="ORF">BC793_12061</name>
</gene>
<proteinExistence type="predicted"/>
<sequence length="211" mass="22445">MTAPLRVVIVDDHPVVRDGLRGMLGTQPDLEVVGEAADGTEALTVAAATRPDVVLTDLRMPEPSGGTLIRLLLERLPQTRILVLTTHDTDSDVLPAVEAGAIGYLLKDAPREELFRAVRAAARGESVLSPSVAAVLLARVRPRRPAPEATLSAREREVLALIAEGRTNREAAAALFVTEATVKTHLLHIYAKLGVPDRASAVSAAHRCGLL</sequence>
<keyword evidence="9" id="KW-1185">Reference proteome</keyword>
<keyword evidence="2" id="KW-0805">Transcription regulation</keyword>
<evidence type="ECO:0000256" key="4">
    <source>
        <dbReference type="ARBA" id="ARBA00023163"/>
    </source>
</evidence>
<evidence type="ECO:0000313" key="9">
    <source>
        <dbReference type="Proteomes" id="UP000245697"/>
    </source>
</evidence>
<keyword evidence="1 5" id="KW-0597">Phosphoprotein</keyword>
<keyword evidence="3" id="KW-0238">DNA-binding</keyword>
<dbReference type="InterPro" id="IPR016032">
    <property type="entry name" value="Sig_transdc_resp-reg_C-effctor"/>
</dbReference>
<evidence type="ECO:0000256" key="3">
    <source>
        <dbReference type="ARBA" id="ARBA00023125"/>
    </source>
</evidence>
<evidence type="ECO:0000256" key="1">
    <source>
        <dbReference type="ARBA" id="ARBA00022553"/>
    </source>
</evidence>
<accession>A0A316FP90</accession>
<dbReference type="OrthoDB" id="9808843at2"/>
<name>A0A316FP90_9ACTN</name>
<dbReference type="CDD" id="cd17535">
    <property type="entry name" value="REC_NarL-like"/>
    <property type="match status" value="1"/>
</dbReference>
<feature type="domain" description="Response regulatory" evidence="7">
    <location>
        <begin position="6"/>
        <end position="122"/>
    </location>
</feature>
<dbReference type="Pfam" id="PF00196">
    <property type="entry name" value="GerE"/>
    <property type="match status" value="1"/>
</dbReference>
<evidence type="ECO:0000256" key="2">
    <source>
        <dbReference type="ARBA" id="ARBA00023015"/>
    </source>
</evidence>
<keyword evidence="4" id="KW-0804">Transcription</keyword>
<dbReference type="InterPro" id="IPR011006">
    <property type="entry name" value="CheY-like_superfamily"/>
</dbReference>
<evidence type="ECO:0000313" key="8">
    <source>
        <dbReference type="EMBL" id="PWK40122.1"/>
    </source>
</evidence>
<evidence type="ECO:0000259" key="6">
    <source>
        <dbReference type="PROSITE" id="PS50043"/>
    </source>
</evidence>
<dbReference type="SUPFAM" id="SSF52172">
    <property type="entry name" value="CheY-like"/>
    <property type="match status" value="1"/>
</dbReference>
<dbReference type="EMBL" id="QGGR01000020">
    <property type="protein sequence ID" value="PWK40122.1"/>
    <property type="molecule type" value="Genomic_DNA"/>
</dbReference>
<dbReference type="InterPro" id="IPR001789">
    <property type="entry name" value="Sig_transdc_resp-reg_receiver"/>
</dbReference>
<dbReference type="Proteomes" id="UP000245697">
    <property type="component" value="Unassembled WGS sequence"/>
</dbReference>
<dbReference type="Pfam" id="PF00072">
    <property type="entry name" value="Response_reg"/>
    <property type="match status" value="1"/>
</dbReference>